<evidence type="ECO:0000313" key="6">
    <source>
        <dbReference type="EMBL" id="OFI32954.1"/>
    </source>
</evidence>
<dbReference type="SUPFAM" id="SSF56112">
    <property type="entry name" value="Protein kinase-like (PK-like)"/>
    <property type="match status" value="1"/>
</dbReference>
<dbReference type="InterPro" id="IPR051409">
    <property type="entry name" value="Atypical_kinase_ADCK"/>
</dbReference>
<dbReference type="CDD" id="cd13970">
    <property type="entry name" value="ABC1_ADCK3"/>
    <property type="match status" value="1"/>
</dbReference>
<proteinExistence type="inferred from homology"/>
<comment type="caution">
    <text evidence="6">The sequence shown here is derived from an EMBL/GenBank/DDBJ whole genome shotgun (WGS) entry which is preliminary data.</text>
</comment>
<evidence type="ECO:0000256" key="3">
    <source>
        <dbReference type="ARBA" id="ARBA00022741"/>
    </source>
</evidence>
<comment type="similarity">
    <text evidence="1">Belongs to the protein kinase superfamily. ADCK protein kinase family.</text>
</comment>
<dbReference type="OrthoDB" id="9795390at2"/>
<keyword evidence="4" id="KW-0067">ATP-binding</keyword>
<dbReference type="STRING" id="1856405.BFC17_01365"/>
<dbReference type="InterPro" id="IPR004147">
    <property type="entry name" value="ABC1_dom"/>
</dbReference>
<dbReference type="InterPro" id="IPR011009">
    <property type="entry name" value="Kinase-like_dom_sf"/>
</dbReference>
<keyword evidence="3" id="KW-0547">Nucleotide-binding</keyword>
<name>A0A1E8FAK3_9ALTE</name>
<dbReference type="AlphaFoldDB" id="A0A1E8FAK3"/>
<dbReference type="GO" id="GO:0016740">
    <property type="term" value="F:transferase activity"/>
    <property type="evidence" value="ECO:0007669"/>
    <property type="project" value="UniProtKB-KW"/>
</dbReference>
<evidence type="ECO:0000256" key="2">
    <source>
        <dbReference type="ARBA" id="ARBA00022679"/>
    </source>
</evidence>
<protein>
    <submittedName>
        <fullName evidence="6">Ubiquinol-cytochrome C reductase</fullName>
    </submittedName>
</protein>
<dbReference type="GO" id="GO:0006744">
    <property type="term" value="P:ubiquinone biosynthetic process"/>
    <property type="evidence" value="ECO:0007669"/>
    <property type="project" value="TreeGrafter"/>
</dbReference>
<gene>
    <name evidence="6" type="ORF">BFC17_01365</name>
</gene>
<feature type="domain" description="ABC1 atypical kinase-like" evidence="5">
    <location>
        <begin position="97"/>
        <end position="338"/>
    </location>
</feature>
<evidence type="ECO:0000259" key="5">
    <source>
        <dbReference type="Pfam" id="PF03109"/>
    </source>
</evidence>
<evidence type="ECO:0000256" key="1">
    <source>
        <dbReference type="ARBA" id="ARBA00009670"/>
    </source>
</evidence>
<dbReference type="Proteomes" id="UP000176037">
    <property type="component" value="Unassembled WGS sequence"/>
</dbReference>
<organism evidence="6 7">
    <name type="scientific">Alteromonas lipolytica</name>
    <dbReference type="NCBI Taxonomy" id="1856405"/>
    <lineage>
        <taxon>Bacteria</taxon>
        <taxon>Pseudomonadati</taxon>
        <taxon>Pseudomonadota</taxon>
        <taxon>Gammaproteobacteria</taxon>
        <taxon>Alteromonadales</taxon>
        <taxon>Alteromonadaceae</taxon>
        <taxon>Alteromonas/Salinimonas group</taxon>
        <taxon>Alteromonas</taxon>
    </lineage>
</organism>
<keyword evidence="7" id="KW-1185">Reference proteome</keyword>
<reference evidence="6 7" key="1">
    <citation type="submission" date="2016-09" db="EMBL/GenBank/DDBJ databases">
        <title>Alteromonas lipolytica, a new species isolated from sea water.</title>
        <authorList>
            <person name="Wu Y.-H."/>
            <person name="Cheng H."/>
            <person name="Xu X.-W."/>
        </authorList>
    </citation>
    <scope>NUCLEOTIDE SEQUENCE [LARGE SCALE GENOMIC DNA]</scope>
    <source>
        <strain evidence="6 7">JW12</strain>
    </source>
</reference>
<evidence type="ECO:0000313" key="7">
    <source>
        <dbReference type="Proteomes" id="UP000176037"/>
    </source>
</evidence>
<keyword evidence="2" id="KW-0808">Transferase</keyword>
<dbReference type="EMBL" id="MJIC01000015">
    <property type="protein sequence ID" value="OFI32954.1"/>
    <property type="molecule type" value="Genomic_DNA"/>
</dbReference>
<evidence type="ECO:0000256" key="4">
    <source>
        <dbReference type="ARBA" id="ARBA00022840"/>
    </source>
</evidence>
<dbReference type="InterPro" id="IPR034646">
    <property type="entry name" value="ADCK3_dom"/>
</dbReference>
<dbReference type="RefSeq" id="WP_070177331.1">
    <property type="nucleotide sequence ID" value="NZ_BMJR01000002.1"/>
</dbReference>
<dbReference type="Pfam" id="PF03109">
    <property type="entry name" value="ABC1"/>
    <property type="match status" value="1"/>
</dbReference>
<accession>A0A1E8FAK3</accession>
<dbReference type="GO" id="GO:0005524">
    <property type="term" value="F:ATP binding"/>
    <property type="evidence" value="ECO:0007669"/>
    <property type="project" value="UniProtKB-KW"/>
</dbReference>
<dbReference type="PANTHER" id="PTHR43851:SF3">
    <property type="entry name" value="COENZYME Q8"/>
    <property type="match status" value="1"/>
</dbReference>
<dbReference type="PANTHER" id="PTHR43851">
    <property type="match status" value="1"/>
</dbReference>
<sequence>MSQTPKSKPVPSSRIARLSRIGSLATKIAGSVITNGATKLLSGERPVLSDLVLTPKNIQRITTQLASLRGAAMKLGQLISMDSGELLPPELSAILARLREDADPMPKAQLQQVLDDAWGAGWNDKLLYFSYAPIAAASIGQVHKVITMDGQTLAVKVQYPGIGNSIDSDVDNVASIIKLSGLLPGSFDLKPLLSEAKLQLHDEANYQREALMMSRYQTACAGYPCFVVTEVYTALSTDKVLAMTHLNSVPVEALADQPQAQRNALMTELFRLFFDEVFTFRLIQSDPNMANYRYMPETEQIALLDFGACREIPAAISAGYLQLLRAMATDDMPGVAEAALSIGLMQESHSETQQASVLAMGRLACEALYNDGPYDFGASDLLSRLQQAGMALSFEQDFWHVPPIDAVFIHRKLGGLYLLAKRLNTQVDLRDAASKWL</sequence>